<accession>X1DWW5</accession>
<dbReference type="SUPFAM" id="SSF75169">
    <property type="entry name" value="DsrEFH-like"/>
    <property type="match status" value="1"/>
</dbReference>
<name>X1DWW5_9ZZZZ</name>
<comment type="caution">
    <text evidence="1">The sequence shown here is derived from an EMBL/GenBank/DDBJ whole genome shotgun (WGS) entry which is preliminary data.</text>
</comment>
<organism evidence="1">
    <name type="scientific">marine sediment metagenome</name>
    <dbReference type="NCBI Taxonomy" id="412755"/>
    <lineage>
        <taxon>unclassified sequences</taxon>
        <taxon>metagenomes</taxon>
        <taxon>ecological metagenomes</taxon>
    </lineage>
</organism>
<dbReference type="Pfam" id="PF02635">
    <property type="entry name" value="DsrE"/>
    <property type="match status" value="1"/>
</dbReference>
<evidence type="ECO:0000313" key="1">
    <source>
        <dbReference type="EMBL" id="GAH25466.1"/>
    </source>
</evidence>
<dbReference type="AlphaFoldDB" id="X1DWW5"/>
<sequence length="114" mass="12943">MDNGKRLYILWSNQDPVTAEKMVFMYALNGKLRKWWDEVIIIVWGGSTKLITESKQIQGKIKDLIKEGVEFSACKACAEQLGAVDVLEKLGIEVKYWGQPLTDIIQNGEKLITI</sequence>
<protein>
    <submittedName>
        <fullName evidence="1">Uncharacterized protein</fullName>
    </submittedName>
</protein>
<dbReference type="Gene3D" id="3.40.1260.10">
    <property type="entry name" value="DsrEFH-like"/>
    <property type="match status" value="1"/>
</dbReference>
<proteinExistence type="predicted"/>
<reference evidence="1" key="1">
    <citation type="journal article" date="2014" name="Front. Microbiol.">
        <title>High frequency of phylogenetically diverse reductive dehalogenase-homologous genes in deep subseafloor sedimentary metagenomes.</title>
        <authorList>
            <person name="Kawai M."/>
            <person name="Futagami T."/>
            <person name="Toyoda A."/>
            <person name="Takaki Y."/>
            <person name="Nishi S."/>
            <person name="Hori S."/>
            <person name="Arai W."/>
            <person name="Tsubouchi T."/>
            <person name="Morono Y."/>
            <person name="Uchiyama I."/>
            <person name="Ito T."/>
            <person name="Fujiyama A."/>
            <person name="Inagaki F."/>
            <person name="Takami H."/>
        </authorList>
    </citation>
    <scope>NUCLEOTIDE SEQUENCE</scope>
    <source>
        <strain evidence="1">Expedition CK06-06</strain>
    </source>
</reference>
<dbReference type="EMBL" id="BARU01000015">
    <property type="protein sequence ID" value="GAH25466.1"/>
    <property type="molecule type" value="Genomic_DNA"/>
</dbReference>
<gene>
    <name evidence="1" type="ORF">S03H2_00166</name>
</gene>
<dbReference type="InterPro" id="IPR027396">
    <property type="entry name" value="DsrEFH-like"/>
</dbReference>
<dbReference type="InterPro" id="IPR003787">
    <property type="entry name" value="Sulphur_relay_DsrE/F-like"/>
</dbReference>